<feature type="domain" description="Phosphatidic acid phosphatase type 2/haloperoxidase" evidence="2">
    <location>
        <begin position="90"/>
        <end position="201"/>
    </location>
</feature>
<dbReference type="SMART" id="SM00014">
    <property type="entry name" value="acidPPc"/>
    <property type="match status" value="1"/>
</dbReference>
<feature type="transmembrane region" description="Helical" evidence="1">
    <location>
        <begin position="186"/>
        <end position="207"/>
    </location>
</feature>
<evidence type="ECO:0000313" key="4">
    <source>
        <dbReference type="Proteomes" id="UP000623967"/>
    </source>
</evidence>
<comment type="caution">
    <text evidence="3">The sequence shown here is derived from an EMBL/GenBank/DDBJ whole genome shotgun (WGS) entry which is preliminary data.</text>
</comment>
<dbReference type="InterPro" id="IPR000326">
    <property type="entry name" value="PAP2/HPO"/>
</dbReference>
<dbReference type="Proteomes" id="UP000623967">
    <property type="component" value="Unassembled WGS sequence"/>
</dbReference>
<feature type="transmembrane region" description="Helical" evidence="1">
    <location>
        <begin position="5"/>
        <end position="28"/>
    </location>
</feature>
<evidence type="ECO:0000259" key="2">
    <source>
        <dbReference type="SMART" id="SM00014"/>
    </source>
</evidence>
<dbReference type="CDD" id="cd03392">
    <property type="entry name" value="PAP2_like_2"/>
    <property type="match status" value="1"/>
</dbReference>
<feature type="transmembrane region" description="Helical" evidence="1">
    <location>
        <begin position="160"/>
        <end position="180"/>
    </location>
</feature>
<name>A0ABS1TNM3_9BACI</name>
<accession>A0ABS1TNM3</accession>
<dbReference type="Pfam" id="PF01569">
    <property type="entry name" value="PAP2"/>
    <property type="match status" value="1"/>
</dbReference>
<feature type="transmembrane region" description="Helical" evidence="1">
    <location>
        <begin position="126"/>
        <end position="148"/>
    </location>
</feature>
<feature type="transmembrane region" description="Helical" evidence="1">
    <location>
        <begin position="87"/>
        <end position="106"/>
    </location>
</feature>
<evidence type="ECO:0000256" key="1">
    <source>
        <dbReference type="SAM" id="Phobius"/>
    </source>
</evidence>
<dbReference type="InterPro" id="IPR036938">
    <property type="entry name" value="PAP2/HPO_sf"/>
</dbReference>
<keyword evidence="1" id="KW-0472">Membrane</keyword>
<keyword evidence="4" id="KW-1185">Reference proteome</keyword>
<gene>
    <name evidence="3" type="ORF">JK635_11730</name>
</gene>
<dbReference type="PANTHER" id="PTHR14969">
    <property type="entry name" value="SPHINGOSINE-1-PHOSPHATE PHOSPHOHYDROLASE"/>
    <property type="match status" value="1"/>
</dbReference>
<dbReference type="RefSeq" id="WP_202654111.1">
    <property type="nucleotide sequence ID" value="NZ_JAESWB010000168.1"/>
</dbReference>
<reference evidence="3 4" key="1">
    <citation type="submission" date="2021-01" db="EMBL/GenBank/DDBJ databases">
        <title>Genome public.</title>
        <authorList>
            <person name="Liu C."/>
            <person name="Sun Q."/>
        </authorList>
    </citation>
    <scope>NUCLEOTIDE SEQUENCE [LARGE SCALE GENOMIC DNA]</scope>
    <source>
        <strain evidence="3 4">YIM B02564</strain>
    </source>
</reference>
<feature type="transmembrane region" description="Helical" evidence="1">
    <location>
        <begin position="58"/>
        <end position="80"/>
    </location>
</feature>
<organism evidence="3 4">
    <name type="scientific">Neobacillus paridis</name>
    <dbReference type="NCBI Taxonomy" id="2803862"/>
    <lineage>
        <taxon>Bacteria</taxon>
        <taxon>Bacillati</taxon>
        <taxon>Bacillota</taxon>
        <taxon>Bacilli</taxon>
        <taxon>Bacillales</taxon>
        <taxon>Bacillaceae</taxon>
        <taxon>Neobacillus</taxon>
    </lineage>
</organism>
<dbReference type="SUPFAM" id="SSF48317">
    <property type="entry name" value="Acid phosphatase/Vanadium-dependent haloperoxidase"/>
    <property type="match status" value="1"/>
</dbReference>
<dbReference type="PANTHER" id="PTHR14969:SF13">
    <property type="entry name" value="AT30094P"/>
    <property type="match status" value="1"/>
</dbReference>
<keyword evidence="1" id="KW-1133">Transmembrane helix</keyword>
<protein>
    <submittedName>
        <fullName evidence="3">Phosphatase PAP2 family protein</fullName>
    </submittedName>
</protein>
<proteinExistence type="predicted"/>
<sequence>MKLRLYLTIAFVLSVLCIIGFAMVSLFVKDHQIIGFDRTIISAVQGLESPGLTKVMKLFTFIGSTEFVIILSLLLVFFLYKVLQHRLEVVLFIVVLMGSGIINQLLKQFFHRVRPDFHRLIEIGGYSFPSGHAMNAFTVYVMISFLLWRHISSRLGRGVLIFFSTVMILAIGISRIYLGVHYPSDVIGGYLASGVWVSMAIFFFQFYKEKRYNRKYNLVENSRENR</sequence>
<dbReference type="EMBL" id="JAESWB010000168">
    <property type="protein sequence ID" value="MBL4952882.1"/>
    <property type="molecule type" value="Genomic_DNA"/>
</dbReference>
<evidence type="ECO:0000313" key="3">
    <source>
        <dbReference type="EMBL" id="MBL4952882.1"/>
    </source>
</evidence>
<keyword evidence="1" id="KW-0812">Transmembrane</keyword>
<dbReference type="Gene3D" id="1.20.144.10">
    <property type="entry name" value="Phosphatidic acid phosphatase type 2/haloperoxidase"/>
    <property type="match status" value="2"/>
</dbReference>